<dbReference type="OrthoDB" id="3766364at2759"/>
<proteinExistence type="predicted"/>
<keyword evidence="2" id="KW-1185">Reference proteome</keyword>
<name>A0A6A5VZ63_9PLEO</name>
<dbReference type="Proteomes" id="UP000799779">
    <property type="component" value="Unassembled WGS sequence"/>
</dbReference>
<dbReference type="EMBL" id="ML977677">
    <property type="protein sequence ID" value="KAF1993988.1"/>
    <property type="molecule type" value="Genomic_DNA"/>
</dbReference>
<accession>A0A6A5VZ63</accession>
<sequence>MSVRIFVKFRTRQVLCDPSKKLKSVADAACLALLGREFDYQMDFIHSQGEIYNENSPCHIVIDCDYLHAPQTLKDVQLHCFAVEDNRQHSSLLFLRETNVHRGKIDIVPWGRHSS</sequence>
<evidence type="ECO:0000313" key="2">
    <source>
        <dbReference type="Proteomes" id="UP000799779"/>
    </source>
</evidence>
<organism evidence="1 2">
    <name type="scientific">Amniculicola lignicola CBS 123094</name>
    <dbReference type="NCBI Taxonomy" id="1392246"/>
    <lineage>
        <taxon>Eukaryota</taxon>
        <taxon>Fungi</taxon>
        <taxon>Dikarya</taxon>
        <taxon>Ascomycota</taxon>
        <taxon>Pezizomycotina</taxon>
        <taxon>Dothideomycetes</taxon>
        <taxon>Pleosporomycetidae</taxon>
        <taxon>Pleosporales</taxon>
        <taxon>Amniculicolaceae</taxon>
        <taxon>Amniculicola</taxon>
    </lineage>
</organism>
<gene>
    <name evidence="1" type="ORF">P154DRAFT_527404</name>
</gene>
<reference evidence="1" key="1">
    <citation type="journal article" date="2020" name="Stud. Mycol.">
        <title>101 Dothideomycetes genomes: a test case for predicting lifestyles and emergence of pathogens.</title>
        <authorList>
            <person name="Haridas S."/>
            <person name="Albert R."/>
            <person name="Binder M."/>
            <person name="Bloem J."/>
            <person name="Labutti K."/>
            <person name="Salamov A."/>
            <person name="Andreopoulos B."/>
            <person name="Baker S."/>
            <person name="Barry K."/>
            <person name="Bills G."/>
            <person name="Bluhm B."/>
            <person name="Cannon C."/>
            <person name="Castanera R."/>
            <person name="Culley D."/>
            <person name="Daum C."/>
            <person name="Ezra D."/>
            <person name="Gonzalez J."/>
            <person name="Henrissat B."/>
            <person name="Kuo A."/>
            <person name="Liang C."/>
            <person name="Lipzen A."/>
            <person name="Lutzoni F."/>
            <person name="Magnuson J."/>
            <person name="Mondo S."/>
            <person name="Nolan M."/>
            <person name="Ohm R."/>
            <person name="Pangilinan J."/>
            <person name="Park H.-J."/>
            <person name="Ramirez L."/>
            <person name="Alfaro M."/>
            <person name="Sun H."/>
            <person name="Tritt A."/>
            <person name="Yoshinaga Y."/>
            <person name="Zwiers L.-H."/>
            <person name="Turgeon B."/>
            <person name="Goodwin S."/>
            <person name="Spatafora J."/>
            <person name="Crous P."/>
            <person name="Grigoriev I."/>
        </authorList>
    </citation>
    <scope>NUCLEOTIDE SEQUENCE</scope>
    <source>
        <strain evidence="1">CBS 123094</strain>
    </source>
</reference>
<dbReference type="AlphaFoldDB" id="A0A6A5VZ63"/>
<protein>
    <submittedName>
        <fullName evidence="1">Uncharacterized protein</fullName>
    </submittedName>
</protein>
<evidence type="ECO:0000313" key="1">
    <source>
        <dbReference type="EMBL" id="KAF1993988.1"/>
    </source>
</evidence>